<dbReference type="CDD" id="cd00093">
    <property type="entry name" value="HTH_XRE"/>
    <property type="match status" value="1"/>
</dbReference>
<evidence type="ECO:0000313" key="4">
    <source>
        <dbReference type="Proteomes" id="UP001139263"/>
    </source>
</evidence>
<dbReference type="Gene3D" id="1.10.260.40">
    <property type="entry name" value="lambda repressor-like DNA-binding domains"/>
    <property type="match status" value="1"/>
</dbReference>
<dbReference type="GO" id="GO:0003677">
    <property type="term" value="F:DNA binding"/>
    <property type="evidence" value="ECO:0007669"/>
    <property type="project" value="UniProtKB-KW"/>
</dbReference>
<evidence type="ECO:0000259" key="2">
    <source>
        <dbReference type="PROSITE" id="PS50943"/>
    </source>
</evidence>
<dbReference type="Pfam" id="PF01381">
    <property type="entry name" value="HTH_3"/>
    <property type="match status" value="1"/>
</dbReference>
<comment type="caution">
    <text evidence="3">The sequence shown here is derived from an EMBL/GenBank/DDBJ whole genome shotgun (WGS) entry which is preliminary data.</text>
</comment>
<dbReference type="GO" id="GO:0005829">
    <property type="term" value="C:cytosol"/>
    <property type="evidence" value="ECO:0007669"/>
    <property type="project" value="TreeGrafter"/>
</dbReference>
<evidence type="ECO:0000313" key="3">
    <source>
        <dbReference type="EMBL" id="MCI0184549.1"/>
    </source>
</evidence>
<dbReference type="Proteomes" id="UP001139263">
    <property type="component" value="Unassembled WGS sequence"/>
</dbReference>
<accession>A0A9X1VBQ8</accession>
<dbReference type="InterPro" id="IPR010982">
    <property type="entry name" value="Lambda_DNA-bd_dom_sf"/>
</dbReference>
<dbReference type="AlphaFoldDB" id="A0A9X1VBQ8"/>
<dbReference type="PANTHER" id="PTHR46797:SF1">
    <property type="entry name" value="METHYLPHOSPHONATE SYNTHASE"/>
    <property type="match status" value="1"/>
</dbReference>
<dbReference type="SMART" id="SM00530">
    <property type="entry name" value="HTH_XRE"/>
    <property type="match status" value="1"/>
</dbReference>
<keyword evidence="4" id="KW-1185">Reference proteome</keyword>
<dbReference type="SUPFAM" id="SSF47413">
    <property type="entry name" value="lambda repressor-like DNA-binding domains"/>
    <property type="match status" value="1"/>
</dbReference>
<organism evidence="3 4">
    <name type="scientific">Sulfoacidibacillus ferrooxidans</name>
    <dbReference type="NCBI Taxonomy" id="2005001"/>
    <lineage>
        <taxon>Bacteria</taxon>
        <taxon>Bacillati</taxon>
        <taxon>Bacillota</taxon>
        <taxon>Bacilli</taxon>
        <taxon>Bacillales</taxon>
        <taxon>Alicyclobacillaceae</taxon>
        <taxon>Sulfoacidibacillus</taxon>
    </lineage>
</organism>
<protein>
    <recommendedName>
        <fullName evidence="2">HTH cro/C1-type domain-containing protein</fullName>
    </recommendedName>
</protein>
<reference evidence="3" key="1">
    <citation type="submission" date="2022-03" db="EMBL/GenBank/DDBJ databases">
        <title>Draft Genome Sequence of Firmicute Strain S0AB, a Heterotrophic Iron/Sulfur-Oxidizing Extreme Acidophile.</title>
        <authorList>
            <person name="Vergara E."/>
            <person name="Pakostova E."/>
            <person name="Johnson D.B."/>
            <person name="Holmes D.S."/>
        </authorList>
    </citation>
    <scope>NUCLEOTIDE SEQUENCE</scope>
    <source>
        <strain evidence="3">S0AB</strain>
    </source>
</reference>
<dbReference type="InterPro" id="IPR050807">
    <property type="entry name" value="TransReg_Diox_bact_type"/>
</dbReference>
<dbReference type="RefSeq" id="WP_241716318.1">
    <property type="nucleotide sequence ID" value="NZ_JALBUF010000016.1"/>
</dbReference>
<dbReference type="PANTHER" id="PTHR46797">
    <property type="entry name" value="HTH-TYPE TRANSCRIPTIONAL REGULATOR"/>
    <property type="match status" value="1"/>
</dbReference>
<name>A0A9X1VBQ8_9BACL</name>
<dbReference type="InterPro" id="IPR001387">
    <property type="entry name" value="Cro/C1-type_HTH"/>
</dbReference>
<dbReference type="EMBL" id="JALBUF010000016">
    <property type="protein sequence ID" value="MCI0184549.1"/>
    <property type="molecule type" value="Genomic_DNA"/>
</dbReference>
<dbReference type="GO" id="GO:0003700">
    <property type="term" value="F:DNA-binding transcription factor activity"/>
    <property type="evidence" value="ECO:0007669"/>
    <property type="project" value="TreeGrafter"/>
</dbReference>
<sequence>MSDLQKYLEKRLENHEFRKAWEESRLEHEVARQLIQLRMKSGLTQEQLAEKVHTKQSEIARIENGKQNISIDKLKKIAEAMGGTVDIQITSVPECQKQ</sequence>
<proteinExistence type="predicted"/>
<keyword evidence="1" id="KW-0238">DNA-binding</keyword>
<gene>
    <name evidence="3" type="ORF">MM817_02846</name>
</gene>
<dbReference type="PROSITE" id="PS50943">
    <property type="entry name" value="HTH_CROC1"/>
    <property type="match status" value="1"/>
</dbReference>
<evidence type="ECO:0000256" key="1">
    <source>
        <dbReference type="ARBA" id="ARBA00023125"/>
    </source>
</evidence>
<feature type="domain" description="HTH cro/C1-type" evidence="2">
    <location>
        <begin position="34"/>
        <end position="88"/>
    </location>
</feature>